<evidence type="ECO:0000313" key="11">
    <source>
        <dbReference type="EMBL" id="CYV64157.1"/>
    </source>
</evidence>
<protein>
    <recommendedName>
        <fullName evidence="4 10">Phosphate propanoyltransferase</fullName>
        <ecNumber evidence="3 10">2.3.1.222</ecNumber>
    </recommendedName>
</protein>
<comment type="catalytic activity">
    <reaction evidence="9 10">
        <text>propanoyl-CoA + phosphate = propanoyl phosphate + CoA</text>
        <dbReference type="Rhea" id="RHEA:28046"/>
        <dbReference type="ChEBI" id="CHEBI:43474"/>
        <dbReference type="ChEBI" id="CHEBI:57287"/>
        <dbReference type="ChEBI" id="CHEBI:57392"/>
        <dbReference type="ChEBI" id="CHEBI:58933"/>
        <dbReference type="EC" id="2.3.1.222"/>
    </reaction>
</comment>
<evidence type="ECO:0000313" key="12">
    <source>
        <dbReference type="EMBL" id="MDW8646288.1"/>
    </source>
</evidence>
<keyword evidence="8 10" id="KW-0012">Acyltransferase</keyword>
<evidence type="ECO:0000256" key="10">
    <source>
        <dbReference type="PIRNR" id="PIRNR010130"/>
    </source>
</evidence>
<proteinExistence type="inferred from homology"/>
<accession>A0A0Z8HZG9</accession>
<keyword evidence="6" id="KW-0479">Metal-binding</keyword>
<evidence type="ECO:0000256" key="9">
    <source>
        <dbReference type="ARBA" id="ARBA00047589"/>
    </source>
</evidence>
<dbReference type="EMBL" id="JAUTFL010000020">
    <property type="protein sequence ID" value="MDW8646288.1"/>
    <property type="molecule type" value="Genomic_DNA"/>
</dbReference>
<dbReference type="Pfam" id="PF06130">
    <property type="entry name" value="PTAC"/>
    <property type="match status" value="1"/>
</dbReference>
<evidence type="ECO:0000256" key="3">
    <source>
        <dbReference type="ARBA" id="ARBA00012206"/>
    </source>
</evidence>
<reference evidence="13 15" key="2">
    <citation type="submission" date="2018-11" db="EMBL/GenBank/DDBJ databases">
        <authorList>
            <person name="Stevens M.J."/>
            <person name="Cernela N."/>
            <person name="Spoerry Serrano N."/>
            <person name="Schmitt S."/>
            <person name="Schrenzel J."/>
            <person name="Stephan R."/>
        </authorList>
    </citation>
    <scope>NUCLEOTIDE SEQUENCE [LARGE SCALE GENOMIC DNA]</scope>
    <source>
        <strain evidence="13 15">SS1014</strain>
    </source>
</reference>
<evidence type="ECO:0000313" key="15">
    <source>
        <dbReference type="Proteomes" id="UP000273973"/>
    </source>
</evidence>
<dbReference type="PANTHER" id="PTHR39453">
    <property type="entry name" value="PHOSPHATE PROPANOYLTRANSFERASE"/>
    <property type="match status" value="1"/>
</dbReference>
<comment type="pathway">
    <text evidence="10">Polyol metabolism; 1,2-propanediol degradation.</text>
</comment>
<reference evidence="11 14" key="1">
    <citation type="submission" date="2016-02" db="EMBL/GenBank/DDBJ databases">
        <authorList>
            <consortium name="Pathogen Informatics"/>
        </authorList>
    </citation>
    <scope>NUCLEOTIDE SEQUENCE [LARGE SCALE GENOMIC DNA]</scope>
    <source>
        <strain evidence="11 14">LSS90</strain>
    </source>
</reference>
<dbReference type="GO" id="GO:0051144">
    <property type="term" value="P:1,2-propanediol catabolic process"/>
    <property type="evidence" value="ECO:0007669"/>
    <property type="project" value="UniProtKB-UniPathway"/>
</dbReference>
<gene>
    <name evidence="11" type="primary">pduL</name>
    <name evidence="13" type="ORF">EJA00_00720</name>
    <name evidence="11" type="ORF">ERS132452_00508</name>
    <name evidence="12" type="ORF">Q7V66_09120</name>
</gene>
<dbReference type="PANTHER" id="PTHR39453:SF1">
    <property type="entry name" value="PHOSPHATE PROPANOYLTRANSFERASE"/>
    <property type="match status" value="1"/>
</dbReference>
<dbReference type="Proteomes" id="UP000071765">
    <property type="component" value="Unassembled WGS sequence"/>
</dbReference>
<dbReference type="GO" id="GO:0046872">
    <property type="term" value="F:metal ion binding"/>
    <property type="evidence" value="ECO:0007669"/>
    <property type="project" value="UniProtKB-KW"/>
</dbReference>
<dbReference type="PIRSF" id="PIRSF010130">
    <property type="entry name" value="PduL"/>
    <property type="match status" value="1"/>
</dbReference>
<dbReference type="Proteomes" id="UP000273973">
    <property type="component" value="Unassembled WGS sequence"/>
</dbReference>
<dbReference type="NCBIfam" id="NF011652">
    <property type="entry name" value="PRK15070.1"/>
    <property type="match status" value="1"/>
</dbReference>
<evidence type="ECO:0000256" key="7">
    <source>
        <dbReference type="ARBA" id="ARBA00022833"/>
    </source>
</evidence>
<evidence type="ECO:0000256" key="8">
    <source>
        <dbReference type="ARBA" id="ARBA00023315"/>
    </source>
</evidence>
<reference evidence="13 15" key="3">
    <citation type="submission" date="2018-12" db="EMBL/GenBank/DDBJ databases">
        <title>Whole-genome sequences of fifteen clinical Streptococcus suis strains isolated from pigs between 2006 and 2018.</title>
        <authorList>
            <person name="Stevens M.J.A."/>
            <person name="Cernela N."/>
            <person name="Spoerry Serrano N."/>
            <person name="Schmitt S."/>
            <person name="Schrenzel J."/>
            <person name="Stephan R."/>
        </authorList>
    </citation>
    <scope>NUCLEOTIDE SEQUENCE [LARGE SCALE GENOMIC DNA]</scope>
    <source>
        <strain evidence="13 15">SS1014</strain>
    </source>
</reference>
<evidence type="ECO:0000256" key="6">
    <source>
        <dbReference type="ARBA" id="ARBA00022723"/>
    </source>
</evidence>
<evidence type="ECO:0000256" key="1">
    <source>
        <dbReference type="ARBA" id="ARBA00001947"/>
    </source>
</evidence>
<keyword evidence="7" id="KW-0862">Zinc</keyword>
<evidence type="ECO:0000256" key="5">
    <source>
        <dbReference type="ARBA" id="ARBA00022679"/>
    </source>
</evidence>
<comment type="similarity">
    <text evidence="2 10">Belongs to the PduL family.</text>
</comment>
<evidence type="ECO:0000313" key="14">
    <source>
        <dbReference type="Proteomes" id="UP000071765"/>
    </source>
</evidence>
<dbReference type="GO" id="GO:0016747">
    <property type="term" value="F:acyltransferase activity, transferring groups other than amino-acyl groups"/>
    <property type="evidence" value="ECO:0007669"/>
    <property type="project" value="InterPro"/>
</dbReference>
<dbReference type="EMBL" id="RSDG01000002">
    <property type="protein sequence ID" value="RRR50332.1"/>
    <property type="molecule type" value="Genomic_DNA"/>
</dbReference>
<evidence type="ECO:0000256" key="2">
    <source>
        <dbReference type="ARBA" id="ARBA00007342"/>
    </source>
</evidence>
<sequence length="230" mass="25551">MSEDLESLFYKVIDYLDGKESDCRKSIPNVEENSKKVDVFGRNVIPLGVSNRHIHLSQEHAVELFGQDYVFHKLKDLSQKGQCAYQECVTLVGPKGIIEKVRILGPCRSNTQIELLKSDCFKLGINAPLRLSGDIVDTPGCIIIGPKGAVQIERGCIVAKRHIHMNPSDAKHFGVEDRQIVSLELPGERGGILKQVVVRVSENFTLECHLDIEEANALGVTGNNKLRLIK</sequence>
<reference evidence="12" key="4">
    <citation type="submission" date="2023-07" db="EMBL/GenBank/DDBJ databases">
        <title>Characterization of virulence traits, antimicrobial resistance genes carried by mobile genetic elements and competence in Streptococcus suis strains isolated in France.</title>
        <authorList>
            <person name="Dechene-Tempier M."/>
            <person name="Marois-Crehan C."/>
            <person name="De Boisseson C."/>
            <person name="Lucas P."/>
            <person name="Bougeard S."/>
            <person name="Libante V."/>
            <person name="Payot S."/>
        </authorList>
    </citation>
    <scope>NUCLEOTIDE SEQUENCE</scope>
    <source>
        <strain evidence="12">1551</strain>
    </source>
</reference>
<comment type="cofactor">
    <cofactor evidence="1">
        <name>Zn(2+)</name>
        <dbReference type="ChEBI" id="CHEBI:29105"/>
    </cofactor>
</comment>
<dbReference type="InterPro" id="IPR008300">
    <property type="entry name" value="PTAC"/>
</dbReference>
<dbReference type="EMBL" id="FIIN01000002">
    <property type="protein sequence ID" value="CYV64157.1"/>
    <property type="molecule type" value="Genomic_DNA"/>
</dbReference>
<dbReference type="UniPathway" id="UPA00621"/>
<organism evidence="11 14">
    <name type="scientific">Streptococcus suis</name>
    <dbReference type="NCBI Taxonomy" id="1307"/>
    <lineage>
        <taxon>Bacteria</taxon>
        <taxon>Bacillati</taxon>
        <taxon>Bacillota</taxon>
        <taxon>Bacilli</taxon>
        <taxon>Lactobacillales</taxon>
        <taxon>Streptococcaceae</taxon>
        <taxon>Streptococcus</taxon>
    </lineage>
</organism>
<keyword evidence="5 10" id="KW-0808">Transferase</keyword>
<dbReference type="EC" id="2.3.1.222" evidence="3 10"/>
<dbReference type="AlphaFoldDB" id="A0A0Z8HZG9"/>
<dbReference type="Proteomes" id="UP001276229">
    <property type="component" value="Unassembled WGS sequence"/>
</dbReference>
<evidence type="ECO:0000313" key="13">
    <source>
        <dbReference type="EMBL" id="RRR50332.1"/>
    </source>
</evidence>
<name>A0A0Z8HZG9_STRSU</name>
<dbReference type="RefSeq" id="WP_024390039.1">
    <property type="nucleotide sequence ID" value="NZ_CEDG01000104.1"/>
</dbReference>
<comment type="function">
    <text evidence="10">Involved in 1,2-propanediol (1,2-PD) degradation by catalyzing the conversion of propanoyl-CoA to propanoyl-phosphate.</text>
</comment>
<evidence type="ECO:0000256" key="4">
    <source>
        <dbReference type="ARBA" id="ARBA00020837"/>
    </source>
</evidence>